<proteinExistence type="predicted"/>
<dbReference type="Proteomes" id="UP001064971">
    <property type="component" value="Plasmid pDAETH-1"/>
</dbReference>
<dbReference type="EMBL" id="AP026561">
    <property type="protein sequence ID" value="BDP43552.1"/>
    <property type="molecule type" value="Genomic_DNA"/>
</dbReference>
<evidence type="ECO:0000313" key="3">
    <source>
        <dbReference type="Proteomes" id="UP001064971"/>
    </source>
</evidence>
<protein>
    <recommendedName>
        <fullName evidence="4">Lipoprotein</fullName>
    </recommendedName>
</protein>
<name>A0ABM8AIA7_9DEIO</name>
<feature type="chain" id="PRO_5047242105" description="Lipoprotein" evidence="1">
    <location>
        <begin position="17"/>
        <end position="147"/>
    </location>
</feature>
<keyword evidence="1" id="KW-0732">Signal</keyword>
<geneLocation type="plasmid" evidence="2 3">
    <name>pDAETH-1</name>
</geneLocation>
<keyword evidence="3" id="KW-1185">Reference proteome</keyword>
<accession>A0ABM8AIA7</accession>
<keyword evidence="2" id="KW-0614">Plasmid</keyword>
<evidence type="ECO:0008006" key="4">
    <source>
        <dbReference type="Google" id="ProtNLM"/>
    </source>
</evidence>
<evidence type="ECO:0000256" key="1">
    <source>
        <dbReference type="SAM" id="SignalP"/>
    </source>
</evidence>
<organism evidence="2 3">
    <name type="scientific">Deinococcus aetherius</name>
    <dbReference type="NCBI Taxonomy" id="200252"/>
    <lineage>
        <taxon>Bacteria</taxon>
        <taxon>Thermotogati</taxon>
        <taxon>Deinococcota</taxon>
        <taxon>Deinococci</taxon>
        <taxon>Deinococcales</taxon>
        <taxon>Deinococcaceae</taxon>
        <taxon>Deinococcus</taxon>
    </lineage>
</organism>
<gene>
    <name evidence="2" type="ORF">DAETH_35210</name>
</gene>
<evidence type="ECO:0000313" key="2">
    <source>
        <dbReference type="EMBL" id="BDP43552.1"/>
    </source>
</evidence>
<feature type="signal peptide" evidence="1">
    <location>
        <begin position="1"/>
        <end position="16"/>
    </location>
</feature>
<sequence>MRSLFLSLWLLGAASAAPTPLRFDQFYSGTSIRGPVFSPLARSLDGHEIVLDGFVAPGEEGELPRLLVLTATPLRECPYCLEAADWPNEVEGMWRHVLVELPRGTAIPAPGSRVRVVGRLELGNRPAPLENVATPLRLHASAVTPLP</sequence>
<dbReference type="RefSeq" id="WP_264778027.1">
    <property type="nucleotide sequence ID" value="NZ_AP026561.1"/>
</dbReference>
<reference evidence="2" key="1">
    <citation type="submission" date="2022-07" db="EMBL/GenBank/DDBJ databases">
        <title>Complete Genome Sequence of the Radioresistant Bacterium Deinococcus aetherius ST0316, Isolated from the Air Dust collected in Lower Stratosphere above Japan.</title>
        <authorList>
            <person name="Satoh K."/>
            <person name="Hagiwara K."/>
            <person name="Katsumata K."/>
            <person name="Kubo A."/>
            <person name="Yokobori S."/>
            <person name="Yamagishi A."/>
            <person name="Oono Y."/>
            <person name="Narumi I."/>
        </authorList>
    </citation>
    <scope>NUCLEOTIDE SEQUENCE</scope>
    <source>
        <strain evidence="2">ST0316</strain>
        <plasmid evidence="2">pDAETH-1</plasmid>
    </source>
</reference>